<dbReference type="FunCoup" id="R7UC07">
    <property type="interactions" value="162"/>
</dbReference>
<feature type="binding site" evidence="15">
    <location>
        <position position="100"/>
    </location>
    <ligand>
        <name>substrate</name>
    </ligand>
</feature>
<comment type="subcellular location">
    <subcellularLocation>
        <location evidence="5">Cytoplasm</location>
    </subcellularLocation>
</comment>
<dbReference type="Proteomes" id="UP000014760">
    <property type="component" value="Unassembled WGS sequence"/>
</dbReference>
<evidence type="ECO:0000313" key="17">
    <source>
        <dbReference type="EMBL" id="ELU03646.1"/>
    </source>
</evidence>
<dbReference type="SUPFAM" id="SSF63829">
    <property type="entry name" value="Calcium-dependent phosphotriesterase"/>
    <property type="match status" value="1"/>
</dbReference>
<accession>R7UC07</accession>
<comment type="cofactor">
    <cofactor evidence="2">
        <name>Ca(2+)</name>
        <dbReference type="ChEBI" id="CHEBI:29108"/>
    </cofactor>
</comment>
<name>R7UC07_CAPTE</name>
<dbReference type="InterPro" id="IPR013658">
    <property type="entry name" value="SGL"/>
</dbReference>
<dbReference type="PRINTS" id="PR01790">
    <property type="entry name" value="SMP30FAMILY"/>
</dbReference>
<evidence type="ECO:0000256" key="13">
    <source>
        <dbReference type="ARBA" id="ARBA00032464"/>
    </source>
</evidence>
<dbReference type="GO" id="GO:0030234">
    <property type="term" value="F:enzyme regulator activity"/>
    <property type="evidence" value="ECO:0007669"/>
    <property type="project" value="InterPro"/>
</dbReference>
<reference evidence="19" key="1">
    <citation type="submission" date="2012-12" db="EMBL/GenBank/DDBJ databases">
        <authorList>
            <person name="Hellsten U."/>
            <person name="Grimwood J."/>
            <person name="Chapman J.A."/>
            <person name="Shapiro H."/>
            <person name="Aerts A."/>
            <person name="Otillar R.P."/>
            <person name="Terry A.Y."/>
            <person name="Boore J.L."/>
            <person name="Simakov O."/>
            <person name="Marletaz F."/>
            <person name="Cho S.-J."/>
            <person name="Edsinger-Gonzales E."/>
            <person name="Havlak P."/>
            <person name="Kuo D.-H."/>
            <person name="Larsson T."/>
            <person name="Lv J."/>
            <person name="Arendt D."/>
            <person name="Savage R."/>
            <person name="Osoegawa K."/>
            <person name="de Jong P."/>
            <person name="Lindberg D.R."/>
            <person name="Seaver E.C."/>
            <person name="Weisblat D.A."/>
            <person name="Putnam N.H."/>
            <person name="Grigoriev I.V."/>
            <person name="Rokhsar D.S."/>
        </authorList>
    </citation>
    <scope>NUCLEOTIDE SEQUENCE</scope>
    <source>
        <strain evidence="19">I ESC-2004</strain>
    </source>
</reference>
<evidence type="ECO:0000256" key="9">
    <source>
        <dbReference type="ARBA" id="ARBA00022490"/>
    </source>
</evidence>
<evidence type="ECO:0000313" key="19">
    <source>
        <dbReference type="Proteomes" id="UP000014760"/>
    </source>
</evidence>
<sequence>MSVSVLLPNVCSTIGEGPHWDEASQCLYFVDIYAKTVLCWDSKTDKVSKHELGESSVGFIIPRQNGGAVVGVGRKICFLDWLTGKVELIHEVEKDGIGNRFNDGKCDPSGRLWAGTMGFEHSSGVPQLKMGKLFSLEEDLKLKTKLDEIDISNGLAWSADHKTMYYIDSIPRKVFAFDFDLESGAISNRRTCVDFGNITDSDLGIPDGMCIDTEEKLWVACFNGSKVVRFDPITGAQMRVIEFPATKITSCCFGGANFDELFVTSCKYGVSEEEFMKEQPMAGSVFRVIGLGVKGLPAVKFSG</sequence>
<comment type="catalytic activity">
    <reaction evidence="1">
        <text>D-glucono-1,5-lactone + H2O = D-gluconate + H(+)</text>
        <dbReference type="Rhea" id="RHEA:10440"/>
        <dbReference type="ChEBI" id="CHEBI:15377"/>
        <dbReference type="ChEBI" id="CHEBI:15378"/>
        <dbReference type="ChEBI" id="CHEBI:16217"/>
        <dbReference type="ChEBI" id="CHEBI:18391"/>
        <dbReference type="EC" id="3.1.1.17"/>
    </reaction>
</comment>
<dbReference type="PANTHER" id="PTHR10907">
    <property type="entry name" value="REGUCALCIN"/>
    <property type="match status" value="1"/>
</dbReference>
<dbReference type="InterPro" id="IPR008367">
    <property type="entry name" value="Regucalcin"/>
</dbReference>
<proteinExistence type="inferred from homology"/>
<feature type="binding site" evidence="15">
    <location>
        <position position="120"/>
    </location>
    <ligand>
        <name>substrate</name>
    </ligand>
</feature>
<dbReference type="Pfam" id="PF08450">
    <property type="entry name" value="SGL"/>
    <property type="match status" value="1"/>
</dbReference>
<evidence type="ECO:0000256" key="7">
    <source>
        <dbReference type="ARBA" id="ARBA00013227"/>
    </source>
</evidence>
<feature type="binding site" evidence="15">
    <location>
        <position position="16"/>
    </location>
    <ligand>
        <name>a divalent metal cation</name>
        <dbReference type="ChEBI" id="CHEBI:60240"/>
    </ligand>
</feature>
<comment type="cofactor">
    <cofactor evidence="15">
        <name>Zn(2+)</name>
        <dbReference type="ChEBI" id="CHEBI:29105"/>
    </cofactor>
    <text evidence="15">Binds 1 divalent metal cation per subunit.</text>
</comment>
<evidence type="ECO:0000256" key="11">
    <source>
        <dbReference type="ARBA" id="ARBA00022801"/>
    </source>
</evidence>
<dbReference type="AlphaFoldDB" id="R7UC07"/>
<comment type="cofactor">
    <cofactor evidence="3">
        <name>Mn(2+)</name>
        <dbReference type="ChEBI" id="CHEBI:29035"/>
    </cofactor>
</comment>
<feature type="binding site" evidence="15">
    <location>
        <position position="207"/>
    </location>
    <ligand>
        <name>a divalent metal cation</name>
        <dbReference type="ChEBI" id="CHEBI:60240"/>
    </ligand>
</feature>
<keyword evidence="19" id="KW-1185">Reference proteome</keyword>
<keyword evidence="10 15" id="KW-0479">Metal-binding</keyword>
<keyword evidence="12" id="KW-0106">Calcium</keyword>
<evidence type="ECO:0000313" key="18">
    <source>
        <dbReference type="EnsemblMetazoa" id="CapteP91279"/>
    </source>
</evidence>
<dbReference type="Gene3D" id="2.120.10.30">
    <property type="entry name" value="TolB, C-terminal domain"/>
    <property type="match status" value="1"/>
</dbReference>
<dbReference type="EMBL" id="KB303020">
    <property type="protein sequence ID" value="ELU03646.1"/>
    <property type="molecule type" value="Genomic_DNA"/>
</dbReference>
<dbReference type="HOGENOM" id="CLU_036110_3_2_1"/>
<evidence type="ECO:0000256" key="10">
    <source>
        <dbReference type="ARBA" id="ARBA00022723"/>
    </source>
</evidence>
<dbReference type="EMBL" id="AMQN01001501">
    <property type="status" value="NOT_ANNOTATED_CDS"/>
    <property type="molecule type" value="Genomic_DNA"/>
</dbReference>
<dbReference type="GO" id="GO:0019853">
    <property type="term" value="P:L-ascorbic acid biosynthetic process"/>
    <property type="evidence" value="ECO:0007669"/>
    <property type="project" value="TreeGrafter"/>
</dbReference>
<gene>
    <name evidence="17" type="ORF">CAPTEDRAFT_91279</name>
</gene>
<evidence type="ECO:0000256" key="6">
    <source>
        <dbReference type="ARBA" id="ARBA00008853"/>
    </source>
</evidence>
<evidence type="ECO:0000256" key="3">
    <source>
        <dbReference type="ARBA" id="ARBA00001936"/>
    </source>
</evidence>
<dbReference type="OMA" id="WAGTMRY"/>
<dbReference type="GO" id="GO:0004341">
    <property type="term" value="F:gluconolactonase activity"/>
    <property type="evidence" value="ECO:0007669"/>
    <property type="project" value="UniProtKB-EC"/>
</dbReference>
<comment type="cofactor">
    <cofactor evidence="4">
        <name>Mg(2+)</name>
        <dbReference type="ChEBI" id="CHEBI:18420"/>
    </cofactor>
</comment>
<evidence type="ECO:0000256" key="2">
    <source>
        <dbReference type="ARBA" id="ARBA00001913"/>
    </source>
</evidence>
<evidence type="ECO:0000256" key="4">
    <source>
        <dbReference type="ARBA" id="ARBA00001946"/>
    </source>
</evidence>
<feature type="binding site" evidence="15">
    <location>
        <position position="153"/>
    </location>
    <ligand>
        <name>a divalent metal cation</name>
        <dbReference type="ChEBI" id="CHEBI:60240"/>
    </ligand>
</feature>
<dbReference type="STRING" id="283909.R7UC07"/>
<feature type="domain" description="SMP-30/Gluconolactonase/LRE-like region" evidence="16">
    <location>
        <begin position="14"/>
        <end position="266"/>
    </location>
</feature>
<evidence type="ECO:0000256" key="15">
    <source>
        <dbReference type="PIRSR" id="PIRSR605511-2"/>
    </source>
</evidence>
<evidence type="ECO:0000256" key="12">
    <source>
        <dbReference type="ARBA" id="ARBA00022837"/>
    </source>
</evidence>
<dbReference type="OrthoDB" id="423498at2759"/>
<dbReference type="GO" id="GO:0005737">
    <property type="term" value="C:cytoplasm"/>
    <property type="evidence" value="ECO:0007669"/>
    <property type="project" value="UniProtKB-SubCell"/>
</dbReference>
<reference evidence="18" key="3">
    <citation type="submission" date="2015-06" db="UniProtKB">
        <authorList>
            <consortium name="EnsemblMetazoa"/>
        </authorList>
    </citation>
    <scope>IDENTIFICATION</scope>
</reference>
<dbReference type="InterPro" id="IPR005511">
    <property type="entry name" value="SMP-30"/>
</dbReference>
<comment type="similarity">
    <text evidence="6">Belongs to the SMP-30/CGR1 family.</text>
</comment>
<dbReference type="EnsemblMetazoa" id="CapteT91279">
    <property type="protein sequence ID" value="CapteP91279"/>
    <property type="gene ID" value="CapteG91279"/>
</dbReference>
<evidence type="ECO:0000256" key="8">
    <source>
        <dbReference type="ARBA" id="ARBA00016808"/>
    </source>
</evidence>
<feature type="binding site" evidence="15">
    <location>
        <position position="102"/>
    </location>
    <ligand>
        <name>substrate</name>
    </ligand>
</feature>
<evidence type="ECO:0000259" key="16">
    <source>
        <dbReference type="Pfam" id="PF08450"/>
    </source>
</evidence>
<evidence type="ECO:0000256" key="14">
    <source>
        <dbReference type="PIRSR" id="PIRSR605511-1"/>
    </source>
</evidence>
<organism evidence="17">
    <name type="scientific">Capitella teleta</name>
    <name type="common">Polychaete worm</name>
    <dbReference type="NCBI Taxonomy" id="283909"/>
    <lineage>
        <taxon>Eukaryota</taxon>
        <taxon>Metazoa</taxon>
        <taxon>Spiralia</taxon>
        <taxon>Lophotrochozoa</taxon>
        <taxon>Annelida</taxon>
        <taxon>Polychaeta</taxon>
        <taxon>Sedentaria</taxon>
        <taxon>Scolecida</taxon>
        <taxon>Capitellidae</taxon>
        <taxon>Capitella</taxon>
    </lineage>
</organism>
<evidence type="ECO:0000256" key="1">
    <source>
        <dbReference type="ARBA" id="ARBA00001589"/>
    </source>
</evidence>
<feature type="active site" description="Proton donor/acceptor" evidence="14">
    <location>
        <position position="207"/>
    </location>
</feature>
<keyword evidence="11" id="KW-0378">Hydrolase</keyword>
<evidence type="ECO:0000256" key="5">
    <source>
        <dbReference type="ARBA" id="ARBA00004496"/>
    </source>
</evidence>
<dbReference type="PANTHER" id="PTHR10907:SF47">
    <property type="entry name" value="REGUCALCIN"/>
    <property type="match status" value="1"/>
</dbReference>
<keyword evidence="15" id="KW-0862">Zinc</keyword>
<dbReference type="FunFam" id="2.120.10.30:FF:000027">
    <property type="entry name" value="Regucalcin homologue"/>
    <property type="match status" value="1"/>
</dbReference>
<dbReference type="EC" id="3.1.1.17" evidence="7"/>
<dbReference type="PRINTS" id="PR01791">
    <property type="entry name" value="REGUCALCIN"/>
</dbReference>
<reference evidence="17 19" key="2">
    <citation type="journal article" date="2013" name="Nature">
        <title>Insights into bilaterian evolution from three spiralian genomes.</title>
        <authorList>
            <person name="Simakov O."/>
            <person name="Marletaz F."/>
            <person name="Cho S.J."/>
            <person name="Edsinger-Gonzales E."/>
            <person name="Havlak P."/>
            <person name="Hellsten U."/>
            <person name="Kuo D.H."/>
            <person name="Larsson T."/>
            <person name="Lv J."/>
            <person name="Arendt D."/>
            <person name="Savage R."/>
            <person name="Osoegawa K."/>
            <person name="de Jong P."/>
            <person name="Grimwood J."/>
            <person name="Chapman J.A."/>
            <person name="Shapiro H."/>
            <person name="Aerts A."/>
            <person name="Otillar R.P."/>
            <person name="Terry A.Y."/>
            <person name="Boore J.L."/>
            <person name="Grigoriev I.V."/>
            <person name="Lindberg D.R."/>
            <person name="Seaver E.C."/>
            <person name="Weisblat D.A."/>
            <person name="Putnam N.H."/>
            <person name="Rokhsar D.S."/>
        </authorList>
    </citation>
    <scope>NUCLEOTIDE SEQUENCE</scope>
    <source>
        <strain evidence="17 19">I ESC-2004</strain>
    </source>
</reference>
<dbReference type="GO" id="GO:0005509">
    <property type="term" value="F:calcium ion binding"/>
    <property type="evidence" value="ECO:0007669"/>
    <property type="project" value="InterPro"/>
</dbReference>
<dbReference type="InterPro" id="IPR011042">
    <property type="entry name" value="6-blade_b-propeller_TolB-like"/>
</dbReference>
<keyword evidence="9" id="KW-0963">Cytoplasm</keyword>
<protein>
    <recommendedName>
        <fullName evidence="8">Regucalcin</fullName>
        <ecNumber evidence="7">3.1.1.17</ecNumber>
    </recommendedName>
    <alternativeName>
        <fullName evidence="13">Gluconolactonase</fullName>
    </alternativeName>
</protein>